<protein>
    <submittedName>
        <fullName evidence="4">EIF3E</fullName>
    </submittedName>
</protein>
<dbReference type="InterPro" id="IPR006600">
    <property type="entry name" value="HTH_CenpB_DNA-bd_dom"/>
</dbReference>
<keyword evidence="5" id="KW-1185">Reference proteome</keyword>
<proteinExistence type="predicted"/>
<dbReference type="SUPFAM" id="SSF46689">
    <property type="entry name" value="Homeodomain-like"/>
    <property type="match status" value="1"/>
</dbReference>
<comment type="subcellular location">
    <subcellularLocation>
        <location evidence="1">Nucleus</location>
    </subcellularLocation>
</comment>
<dbReference type="Proteomes" id="UP001235939">
    <property type="component" value="Chromosome 21"/>
</dbReference>
<evidence type="ECO:0000313" key="5">
    <source>
        <dbReference type="Proteomes" id="UP001235939"/>
    </source>
</evidence>
<dbReference type="PROSITE" id="PS51253">
    <property type="entry name" value="HTH_CENPB"/>
    <property type="match status" value="1"/>
</dbReference>
<evidence type="ECO:0000259" key="3">
    <source>
        <dbReference type="PROSITE" id="PS51253"/>
    </source>
</evidence>
<organism evidence="4 5">
    <name type="scientific">Cordylochernes scorpioides</name>
    <dbReference type="NCBI Taxonomy" id="51811"/>
    <lineage>
        <taxon>Eukaryota</taxon>
        <taxon>Metazoa</taxon>
        <taxon>Ecdysozoa</taxon>
        <taxon>Arthropoda</taxon>
        <taxon>Chelicerata</taxon>
        <taxon>Arachnida</taxon>
        <taxon>Pseudoscorpiones</taxon>
        <taxon>Cheliferoidea</taxon>
        <taxon>Chernetidae</taxon>
        <taxon>Cordylochernes</taxon>
    </lineage>
</organism>
<sequence>MAQWDLLPSMVPYLDPHLLVPVFEFLYTRKIYQKKVVQKCHMEMARVTKLVCVYEDFHTKFFPNEILPEEIEEALFRWIRQANAMKLAINGNILKEKAILLALKMGQDNFEASNG</sequence>
<name>A0ABY6LNI0_9ARAC</name>
<evidence type="ECO:0000313" key="4">
    <source>
        <dbReference type="EMBL" id="UYV81937.1"/>
    </source>
</evidence>
<keyword evidence="2" id="KW-0238">DNA-binding</keyword>
<dbReference type="Gene3D" id="1.10.10.60">
    <property type="entry name" value="Homeodomain-like"/>
    <property type="match status" value="1"/>
</dbReference>
<dbReference type="EMBL" id="CP092883">
    <property type="protein sequence ID" value="UYV81937.1"/>
    <property type="molecule type" value="Genomic_DNA"/>
</dbReference>
<dbReference type="Pfam" id="PF09440">
    <property type="entry name" value="eIF3_N"/>
    <property type="match status" value="1"/>
</dbReference>
<gene>
    <name evidence="4" type="ORF">LAZ67_21000193</name>
</gene>
<evidence type="ECO:0000256" key="2">
    <source>
        <dbReference type="ARBA" id="ARBA00023125"/>
    </source>
</evidence>
<feature type="domain" description="HTH CENPB-type" evidence="3">
    <location>
        <begin position="59"/>
        <end position="115"/>
    </location>
</feature>
<evidence type="ECO:0000256" key="1">
    <source>
        <dbReference type="ARBA" id="ARBA00004123"/>
    </source>
</evidence>
<dbReference type="InterPro" id="IPR019010">
    <property type="entry name" value="eIF3e_N"/>
</dbReference>
<dbReference type="InterPro" id="IPR009057">
    <property type="entry name" value="Homeodomain-like_sf"/>
</dbReference>
<accession>A0ABY6LNI0</accession>
<reference evidence="4 5" key="1">
    <citation type="submission" date="2022-01" db="EMBL/GenBank/DDBJ databases">
        <title>A chromosomal length assembly of Cordylochernes scorpioides.</title>
        <authorList>
            <person name="Zeh D."/>
            <person name="Zeh J."/>
        </authorList>
    </citation>
    <scope>NUCLEOTIDE SEQUENCE [LARGE SCALE GENOMIC DNA]</scope>
    <source>
        <strain evidence="4">IN4F17</strain>
        <tissue evidence="4">Whole Body</tissue>
    </source>
</reference>